<evidence type="ECO:0000313" key="2">
    <source>
        <dbReference type="Proteomes" id="UP000247681"/>
    </source>
</evidence>
<comment type="caution">
    <text evidence="1">The sequence shown here is derived from an EMBL/GenBank/DDBJ whole genome shotgun (WGS) entry which is preliminary data.</text>
</comment>
<evidence type="ECO:0000313" key="1">
    <source>
        <dbReference type="EMBL" id="PXY43181.1"/>
    </source>
</evidence>
<proteinExistence type="predicted"/>
<name>A0A2V4BVZ6_9FLAO</name>
<organism evidence="1 2">
    <name type="scientific">Flavobacterium hydrophilum</name>
    <dbReference type="NCBI Taxonomy" id="2211445"/>
    <lineage>
        <taxon>Bacteria</taxon>
        <taxon>Pseudomonadati</taxon>
        <taxon>Bacteroidota</taxon>
        <taxon>Flavobacteriia</taxon>
        <taxon>Flavobacteriales</taxon>
        <taxon>Flavobacteriaceae</taxon>
        <taxon>Flavobacterium</taxon>
    </lineage>
</organism>
<dbReference type="EMBL" id="QJHL01000007">
    <property type="protein sequence ID" value="PXY43181.1"/>
    <property type="molecule type" value="Genomic_DNA"/>
</dbReference>
<keyword evidence="2" id="KW-1185">Reference proteome</keyword>
<dbReference type="OrthoDB" id="1223530at2"/>
<dbReference type="Proteomes" id="UP000247681">
    <property type="component" value="Unassembled WGS sequence"/>
</dbReference>
<sequence length="417" mass="49197">MDNEYVTILENKKPFTSFYFYTDFIKRVADFYRASSSKSLIQFNLIQENDFEATFCTYYFDPISIPVILSLCEQLKNYHNRSLPLFLSNNNGINQVLEFLYKADFFFVSGNNLNPNFPVGKKIFSFQEGYLGNFAGKNQRVEHKVRCYSIADDNLYDITNSEASDENKRDVIIEYYTIKVQNHFSELLFENSVTEKLQSFFVEVLAELITNGVLHSKSNVYALMFLDKYKTKFSISDNGIGLYSSLTEKKDCFYYSKFVFTDEILRSKQIKLNVDENIKNNLFAIFETLYYSMLKNRKGLFDLMCNVVLKCNGYFRLHNENSQIIISHRMVNDLSQLFQMRNEVLEIHYKFLFENDLEKYENDLTNIIPRLKDLFAKFVFNTIDKYNNDVKFSSIRFYEIKFKGVHIEVEIPNSNLS</sequence>
<protein>
    <submittedName>
        <fullName evidence="1">Uncharacterized protein</fullName>
    </submittedName>
</protein>
<accession>A0A2V4BVZ6</accession>
<reference evidence="1 2" key="1">
    <citation type="submission" date="2018-05" db="EMBL/GenBank/DDBJ databases">
        <title>Flavobacterium sp. strain IMCC34758, incomplete genome.</title>
        <authorList>
            <person name="Joung Y."/>
        </authorList>
    </citation>
    <scope>NUCLEOTIDE SEQUENCE [LARGE SCALE GENOMIC DNA]</scope>
    <source>
        <strain evidence="1 2">IMCC34758</strain>
    </source>
</reference>
<dbReference type="AlphaFoldDB" id="A0A2V4BVZ6"/>
<gene>
    <name evidence="1" type="ORF">DMB68_21070</name>
</gene>
<dbReference type="RefSeq" id="WP_110348614.1">
    <property type="nucleotide sequence ID" value="NZ_QJHL01000007.1"/>
</dbReference>